<evidence type="ECO:0000313" key="2">
    <source>
        <dbReference type="EMBL" id="CAD7621513.1"/>
    </source>
</evidence>
<reference evidence="2" key="1">
    <citation type="submission" date="2020-11" db="EMBL/GenBank/DDBJ databases">
        <authorList>
            <person name="Tran Van P."/>
        </authorList>
    </citation>
    <scope>NUCLEOTIDE SEQUENCE</scope>
</reference>
<accession>A0A7R9KGU0</accession>
<dbReference type="AlphaFoldDB" id="A0A7R9KGU0"/>
<organism evidence="2">
    <name type="scientific">Medioppia subpectinata</name>
    <dbReference type="NCBI Taxonomy" id="1979941"/>
    <lineage>
        <taxon>Eukaryota</taxon>
        <taxon>Metazoa</taxon>
        <taxon>Ecdysozoa</taxon>
        <taxon>Arthropoda</taxon>
        <taxon>Chelicerata</taxon>
        <taxon>Arachnida</taxon>
        <taxon>Acari</taxon>
        <taxon>Acariformes</taxon>
        <taxon>Sarcoptiformes</taxon>
        <taxon>Oribatida</taxon>
        <taxon>Brachypylina</taxon>
        <taxon>Oppioidea</taxon>
        <taxon>Oppiidae</taxon>
        <taxon>Medioppia</taxon>
    </lineage>
</organism>
<dbReference type="OrthoDB" id="2445127at2759"/>
<dbReference type="Proteomes" id="UP000759131">
    <property type="component" value="Unassembled WGS sequence"/>
</dbReference>
<evidence type="ECO:0000256" key="1">
    <source>
        <dbReference type="ARBA" id="ARBA00008686"/>
    </source>
</evidence>
<dbReference type="SUPFAM" id="SSF58104">
    <property type="entry name" value="Methyl-accepting chemotaxis protein (MCP) signaling domain"/>
    <property type="match status" value="1"/>
</dbReference>
<proteinExistence type="inferred from homology"/>
<dbReference type="GO" id="GO:0005737">
    <property type="term" value="C:cytoplasm"/>
    <property type="evidence" value="ECO:0007669"/>
    <property type="project" value="InterPro"/>
</dbReference>
<dbReference type="PANTHER" id="PTHR16294:SF6">
    <property type="entry name" value="DYNAMIN N-TERMINAL DOMAIN-CONTAINING PROTEIN"/>
    <property type="match status" value="1"/>
</dbReference>
<evidence type="ECO:0000313" key="3">
    <source>
        <dbReference type="Proteomes" id="UP000759131"/>
    </source>
</evidence>
<dbReference type="InterPro" id="IPR007531">
    <property type="entry name" value="Dysbindin"/>
</dbReference>
<name>A0A7R9KGU0_9ACAR</name>
<protein>
    <recommendedName>
        <fullName evidence="4">Dysbindin</fullName>
    </recommendedName>
</protein>
<dbReference type="EMBL" id="OC855214">
    <property type="protein sequence ID" value="CAD7621513.1"/>
    <property type="molecule type" value="Genomic_DNA"/>
</dbReference>
<dbReference type="PANTHER" id="PTHR16294">
    <property type="entry name" value="DYSTROBREVIN BINDING PROTEIN 1 DYSBINDIN"/>
    <property type="match status" value="1"/>
</dbReference>
<sequence length="259" mass="30279">MLEQLRDKLQTVQNDLTTSIRGLTQPISPEAKDEVRTKLGFHRNVHKSRVNLNAGSELLQRYQTQWQRMHEMNESNVKSAEEISAAIHLVDSAVKKQDSLMNELLTQLSALPQLMESMESIEKDLIRCKNDFLKVENMLTDLEDEKELDEMEALKIDQHLKIEVYKDSKSSQLEALRVKLAVEHTDRVHTFERQQQNILKERQEAFQMVFEEELNRYKTHGRIEPKVQTISHQRIPSIDEIEIETEKSDEAALEEFLQS</sequence>
<keyword evidence="3" id="KW-1185">Reference proteome</keyword>
<dbReference type="EMBL" id="CAJPIZ010000639">
    <property type="protein sequence ID" value="CAG2101943.1"/>
    <property type="molecule type" value="Genomic_DNA"/>
</dbReference>
<gene>
    <name evidence="2" type="ORF">OSB1V03_LOCUS1984</name>
</gene>
<comment type="similarity">
    <text evidence="1">Belongs to the dysbindin family.</text>
</comment>
<evidence type="ECO:0008006" key="4">
    <source>
        <dbReference type="Google" id="ProtNLM"/>
    </source>
</evidence>